<dbReference type="STRING" id="1156395.DBT_1985"/>
<comment type="caution">
    <text evidence="1">The sequence shown here is derived from an EMBL/GenBank/DDBJ whole genome shotgun (WGS) entry which is preliminary data.</text>
</comment>
<organism evidence="1 2">
    <name type="scientific">Dissulfuribacter thermophilus</name>
    <dbReference type="NCBI Taxonomy" id="1156395"/>
    <lineage>
        <taxon>Bacteria</taxon>
        <taxon>Pseudomonadati</taxon>
        <taxon>Thermodesulfobacteriota</taxon>
        <taxon>Dissulfuribacteria</taxon>
        <taxon>Dissulfuribacterales</taxon>
        <taxon>Dissulfuribacteraceae</taxon>
        <taxon>Dissulfuribacter</taxon>
    </lineage>
</organism>
<reference evidence="1 2" key="1">
    <citation type="submission" date="2016-06" db="EMBL/GenBank/DDBJ databases">
        <title>Respiratory ammonification of nitrate coupled to the oxidation of elemental sulfur in deep-sea autotrophic thermophilic bacteria.</title>
        <authorList>
            <person name="Slobodkina G.B."/>
            <person name="Mardanov A.V."/>
            <person name="Ravin N.V."/>
            <person name="Frolova A.A."/>
            <person name="Viryasiv M.B."/>
            <person name="Chernyh N.A."/>
            <person name="Bonch-Osmolovskaya E.A."/>
            <person name="Slobodkin A.I."/>
        </authorList>
    </citation>
    <scope>NUCLEOTIDE SEQUENCE [LARGE SCALE GENOMIC DNA]</scope>
    <source>
        <strain evidence="1 2">S69</strain>
    </source>
</reference>
<sequence>MIIITGPGRSGTSVGARLYKELGFEIGGHWKTSVNAGLEARDIVNINQSIIQDLGIENLLLRNLWYQLPPTVSHLGLSMKKIIPALFRHVSKSILAKTLALSNSKRQARPLKWENFFKAVRKYKPVLENISQKHEVVKDPLFCWTLPVWAEAGVEIEHVLVCIRHTDSMVKSRFNAGHLLTKSFGDAKNSMIYGLGLCIATLYDYNISYSIVRYPDFLKDPEFLFASMKFPKPITWPKFLEVFNSVVDLSKVHLK</sequence>
<name>A0A1B9F418_9BACT</name>
<evidence type="ECO:0000313" key="2">
    <source>
        <dbReference type="Proteomes" id="UP000093080"/>
    </source>
</evidence>
<protein>
    <recommendedName>
        <fullName evidence="3">Sulfotransferase family protein</fullName>
    </recommendedName>
</protein>
<dbReference type="OrthoDB" id="9807209at2"/>
<dbReference type="AlphaFoldDB" id="A0A1B9F418"/>
<keyword evidence="2" id="KW-1185">Reference proteome</keyword>
<accession>A0A1B9F418</accession>
<evidence type="ECO:0008006" key="3">
    <source>
        <dbReference type="Google" id="ProtNLM"/>
    </source>
</evidence>
<gene>
    <name evidence="1" type="ORF">DBT_1985</name>
</gene>
<dbReference type="RefSeq" id="WP_067619664.1">
    <property type="nucleotide sequence ID" value="NZ_MAGO01000010.1"/>
</dbReference>
<dbReference type="EMBL" id="MAGO01000010">
    <property type="protein sequence ID" value="OCC14670.1"/>
    <property type="molecule type" value="Genomic_DNA"/>
</dbReference>
<proteinExistence type="predicted"/>
<evidence type="ECO:0000313" key="1">
    <source>
        <dbReference type="EMBL" id="OCC14670.1"/>
    </source>
</evidence>
<dbReference type="Proteomes" id="UP000093080">
    <property type="component" value="Unassembled WGS sequence"/>
</dbReference>